<feature type="coiled-coil region" evidence="5">
    <location>
        <begin position="305"/>
        <end position="332"/>
    </location>
</feature>
<proteinExistence type="predicted"/>
<evidence type="ECO:0000259" key="8">
    <source>
        <dbReference type="Pfam" id="PF26002"/>
    </source>
</evidence>
<feature type="region of interest" description="Disordered" evidence="6">
    <location>
        <begin position="1"/>
        <end position="20"/>
    </location>
</feature>
<dbReference type="PANTHER" id="PTHR30386">
    <property type="entry name" value="MEMBRANE FUSION SUBUNIT OF EMRAB-TOLC MULTIDRUG EFFLUX PUMP"/>
    <property type="match status" value="1"/>
</dbReference>
<dbReference type="PRINTS" id="PR01490">
    <property type="entry name" value="RTXTOXIND"/>
</dbReference>
<dbReference type="PANTHER" id="PTHR30386:SF26">
    <property type="entry name" value="TRANSPORT PROTEIN COMB"/>
    <property type="match status" value="1"/>
</dbReference>
<keyword evidence="2 7" id="KW-0812">Transmembrane</keyword>
<feature type="coiled-coil region" evidence="5">
    <location>
        <begin position="203"/>
        <end position="237"/>
    </location>
</feature>
<dbReference type="OrthoDB" id="7822484at2"/>
<accession>A0A1Y5RNT8</accession>
<evidence type="ECO:0000313" key="10">
    <source>
        <dbReference type="Proteomes" id="UP000193409"/>
    </source>
</evidence>
<comment type="subcellular location">
    <subcellularLocation>
        <location evidence="1">Membrane</location>
        <topology evidence="1">Single-pass membrane protein</topology>
    </subcellularLocation>
</comment>
<dbReference type="InterPro" id="IPR050739">
    <property type="entry name" value="MFP"/>
</dbReference>
<evidence type="ECO:0000313" key="9">
    <source>
        <dbReference type="EMBL" id="SLN21928.1"/>
    </source>
</evidence>
<dbReference type="Pfam" id="PF26002">
    <property type="entry name" value="Beta-barrel_AprE"/>
    <property type="match status" value="1"/>
</dbReference>
<evidence type="ECO:0000256" key="2">
    <source>
        <dbReference type="ARBA" id="ARBA00022692"/>
    </source>
</evidence>
<dbReference type="Proteomes" id="UP000193409">
    <property type="component" value="Unassembled WGS sequence"/>
</dbReference>
<dbReference type="EMBL" id="FWFQ01000004">
    <property type="protein sequence ID" value="SLN21928.1"/>
    <property type="molecule type" value="Genomic_DNA"/>
</dbReference>
<evidence type="ECO:0000256" key="1">
    <source>
        <dbReference type="ARBA" id="ARBA00004167"/>
    </source>
</evidence>
<organism evidence="9 10">
    <name type="scientific">Pseudoruegeria aquimaris</name>
    <dbReference type="NCBI Taxonomy" id="393663"/>
    <lineage>
        <taxon>Bacteria</taxon>
        <taxon>Pseudomonadati</taxon>
        <taxon>Pseudomonadota</taxon>
        <taxon>Alphaproteobacteria</taxon>
        <taxon>Rhodobacterales</taxon>
        <taxon>Roseobacteraceae</taxon>
        <taxon>Pseudoruegeria</taxon>
    </lineage>
</organism>
<keyword evidence="4 7" id="KW-0472">Membrane</keyword>
<evidence type="ECO:0000256" key="7">
    <source>
        <dbReference type="SAM" id="Phobius"/>
    </source>
</evidence>
<evidence type="ECO:0000256" key="6">
    <source>
        <dbReference type="SAM" id="MobiDB-lite"/>
    </source>
</evidence>
<sequence>MTAPLQKAPAAAAEAPESGLPREVTRPLTWGMAAIFGFLAAAILWSTAAPLTTSIHASGRLVSSLPNFEIQHGYGGEIAEVGVTENAPVEAGQMLFRLDTRVEAATRREIAARLARLEEETAVIRALLAEATETGGAGGGDEAGKAEAQGFVLEGGAAGAGEPQPGPALLEVPAGGPGAMGPEAGVVRVAARSEIARRYAREAEVARLRKQSLEEGAEAMEQQARAALAEADYLAQRLALLRGREEKQRHLLGRGLTRETEVDRITEQVLAVAGAQEQKQASAAALMQQAQKARADARGIMLELAAAHLRQIQQNEAQASQMRQELARLDAVLGAAVIVAPVSGHVQELRFDSPQMYAPRGQTLAVIAQHLEEPFARLTIPTGSIDQVSVGMRGKITINGLPQRELPALHATITAITPEAVKDGEGRAIGYSATARIDASDLEAAQGALQSRFRLAADMPVSATLTGRQITLWRYLTQPFTSAFAGAFED</sequence>
<dbReference type="RefSeq" id="WP_085867405.1">
    <property type="nucleotide sequence ID" value="NZ_FWFQ01000004.1"/>
</dbReference>
<protein>
    <submittedName>
        <fullName evidence="9">Type I secretion system membrane fusion protein PrsE</fullName>
    </submittedName>
</protein>
<name>A0A1Y5RNT8_9RHOB</name>
<evidence type="ECO:0000256" key="5">
    <source>
        <dbReference type="SAM" id="Coils"/>
    </source>
</evidence>
<dbReference type="Gene3D" id="2.40.50.100">
    <property type="match status" value="1"/>
</dbReference>
<keyword evidence="10" id="KW-1185">Reference proteome</keyword>
<dbReference type="GO" id="GO:0016020">
    <property type="term" value="C:membrane"/>
    <property type="evidence" value="ECO:0007669"/>
    <property type="project" value="UniProtKB-SubCell"/>
</dbReference>
<feature type="transmembrane region" description="Helical" evidence="7">
    <location>
        <begin position="28"/>
        <end position="48"/>
    </location>
</feature>
<feature type="domain" description="AprE-like beta-barrel" evidence="8">
    <location>
        <begin position="378"/>
        <end position="465"/>
    </location>
</feature>
<gene>
    <name evidence="9" type="primary">prsE_1</name>
    <name evidence="9" type="ORF">PSA7680_00843</name>
</gene>
<evidence type="ECO:0000256" key="3">
    <source>
        <dbReference type="ARBA" id="ARBA00022989"/>
    </source>
</evidence>
<keyword evidence="3 7" id="KW-1133">Transmembrane helix</keyword>
<dbReference type="InterPro" id="IPR058982">
    <property type="entry name" value="Beta-barrel_AprE"/>
</dbReference>
<evidence type="ECO:0000256" key="4">
    <source>
        <dbReference type="ARBA" id="ARBA00023136"/>
    </source>
</evidence>
<keyword evidence="5" id="KW-0175">Coiled coil</keyword>
<reference evidence="9 10" key="1">
    <citation type="submission" date="2017-03" db="EMBL/GenBank/DDBJ databases">
        <authorList>
            <person name="Afonso C.L."/>
            <person name="Miller P.J."/>
            <person name="Scott M.A."/>
            <person name="Spackman E."/>
            <person name="Goraichik I."/>
            <person name="Dimitrov K.M."/>
            <person name="Suarez D.L."/>
            <person name="Swayne D.E."/>
        </authorList>
    </citation>
    <scope>NUCLEOTIDE SEQUENCE [LARGE SCALE GENOMIC DNA]</scope>
    <source>
        <strain evidence="9 10">CECT 7680</strain>
    </source>
</reference>
<feature type="compositionally biased region" description="Low complexity" evidence="6">
    <location>
        <begin position="8"/>
        <end position="17"/>
    </location>
</feature>
<dbReference type="AlphaFoldDB" id="A0A1Y5RNT8"/>